<name>A0AAW0XJT5_CHEQU</name>
<dbReference type="SUPFAM" id="SSF48403">
    <property type="entry name" value="Ankyrin repeat"/>
    <property type="match status" value="1"/>
</dbReference>
<feature type="compositionally biased region" description="Acidic residues" evidence="6">
    <location>
        <begin position="232"/>
        <end position="247"/>
    </location>
</feature>
<keyword evidence="9" id="KW-1185">Reference proteome</keyword>
<feature type="repeat" description="ANK" evidence="4">
    <location>
        <begin position="77"/>
        <end position="109"/>
    </location>
</feature>
<feature type="compositionally biased region" description="Polar residues" evidence="6">
    <location>
        <begin position="1153"/>
        <end position="1181"/>
    </location>
</feature>
<feature type="compositionally biased region" description="Polar residues" evidence="6">
    <location>
        <begin position="284"/>
        <end position="296"/>
    </location>
</feature>
<gene>
    <name evidence="8" type="ORF">OTU49_001012</name>
</gene>
<feature type="compositionally biased region" description="Basic and acidic residues" evidence="6">
    <location>
        <begin position="248"/>
        <end position="262"/>
    </location>
</feature>
<dbReference type="Proteomes" id="UP001445076">
    <property type="component" value="Unassembled WGS sequence"/>
</dbReference>
<feature type="compositionally biased region" description="Basic and acidic residues" evidence="6">
    <location>
        <begin position="458"/>
        <end position="468"/>
    </location>
</feature>
<proteinExistence type="predicted"/>
<dbReference type="SMART" id="SM00322">
    <property type="entry name" value="KH"/>
    <property type="match status" value="1"/>
</dbReference>
<feature type="domain" description="K Homology" evidence="7">
    <location>
        <begin position="467"/>
        <end position="537"/>
    </location>
</feature>
<evidence type="ECO:0000313" key="8">
    <source>
        <dbReference type="EMBL" id="KAK8744127.1"/>
    </source>
</evidence>
<feature type="compositionally biased region" description="Polar residues" evidence="6">
    <location>
        <begin position="347"/>
        <end position="357"/>
    </location>
</feature>
<feature type="compositionally biased region" description="Polar residues" evidence="6">
    <location>
        <begin position="319"/>
        <end position="340"/>
    </location>
</feature>
<feature type="region of interest" description="Disordered" evidence="6">
    <location>
        <begin position="833"/>
        <end position="894"/>
    </location>
</feature>
<dbReference type="InterPro" id="IPR036770">
    <property type="entry name" value="Ankyrin_rpt-contain_sf"/>
</dbReference>
<feature type="compositionally biased region" description="Basic and acidic residues" evidence="6">
    <location>
        <begin position="297"/>
        <end position="306"/>
    </location>
</feature>
<dbReference type="InterPro" id="IPR051631">
    <property type="entry name" value="Ankyrin-KH/SAM_domain"/>
</dbReference>
<protein>
    <recommendedName>
        <fullName evidence="7">K Homology domain-containing protein</fullName>
    </recommendedName>
</protein>
<feature type="repeat" description="ANK" evidence="4">
    <location>
        <begin position="9"/>
        <end position="41"/>
    </location>
</feature>
<accession>A0AAW0XJT5</accession>
<dbReference type="GO" id="GO:0045087">
    <property type="term" value="P:innate immune response"/>
    <property type="evidence" value="ECO:0007669"/>
    <property type="project" value="TreeGrafter"/>
</dbReference>
<sequence length="1278" mass="136621">KLWCILTQTGLTPLMEAASGGYVEVGRVLLDKGADVNAPPVPSSRDTALTIAADKGHYKFVELLIQRGAQVEVKNKKGNSPLWLAANGGHLEVVQLLYSATADIDSEDNRKVSCLMAAFKRGHYKVVKYMVRNVSQFPSDQELQRYIATLGDKELITKCTNCLEVIRAAKDRQALEANKNASILLEELEQERSREESKKAAASRRRLKKKAKKQEKKEEKRRLEEVKRNDDGSDNYEDDDDENGSNEDQEHHEEQTKREKNEANALQRVVEQIAPEEKDGDSGIDSNSQTSATSETKVTEENDKQGKRTKKKRKESSMRDSTTASQKQNGTPSPIPNSESIELKKLTPNSNITQPQFSASNSLNSKSKKKKEEENKASGIMNELDIFRLDNIKPVNNKKLSHDSSRINALDTFGEVDHYVTPIPGLVGSASTTLSAPSLSPNAKSTPGLGTSPKKGTRREEGWKEVSRKAKKVSVPNSAISRVIGRGGCNINTIREVSGAHIEVEKQGKSQGDRMISIKGSTEATRQAQNLISALVKDPDKDLSELLPKSVSKVAPKPSKINIDNSVLQSGSKALRPASTIGISMATVTSSTISITVAKSSTTTTTAWSNALSSPKRMPIQARSVSTVGSLNFSTPKSPAVRQLFPGEKKSVPATSSASKTLNNSHSVSVSMPSEPHQTFAAKLADSKNSTKSSTPPLVASPKPAQSGLTNNVINSSENIVGEDKNVPETNNNGMISQQYSIFNNRLSQVTHEAMWGAKEKQVNFASVAAAGLVPNGNNKMPPQMLQQHHQHLGGGQVNNYMEPVDQLPMADVTRAPGYRGSTSTVTVSSQMASVASGSPPGSVPVPMPLSGPHQPGATSMARSAPGTPVASPSVRPIAPPPPRQTATPPIPRSSLEMGAASFALLPGPSRTPPSVLSPLVRLQSASLGPSGPLPNRGHMSQSGMNMGQQPYSGVSMASLAPGGPVSSIPRVPIPQPDHSDLVNLAPGQPYRKPPPPLEMTMGSFHQQKQQQQQQQQQQLPSLAQLAGMMNGPRFTTPQTNTHAVFTNNILAPISAAPQIQSNLNPNAPDFTSRSGAFVPPPTFPPSSQLAAFQNGASTVTHSLGSGFGGISQFPAGLDTLSFNDMIGIMPRNPPPLAAIPASVGVNAAFRNSGGSQDNSSPLASPHSSNPASPTQTASAANTGGLAQLPEERHAKLQPIGTERAQKRSERGAVVGGLGGHGTVIADIQWPMPIPDLLAGPHLDHNLPANPYYNDLDMTQYAQDATRDRQLSSWYLHS</sequence>
<evidence type="ECO:0000256" key="3">
    <source>
        <dbReference type="ARBA" id="ARBA00023054"/>
    </source>
</evidence>
<dbReference type="SUPFAM" id="SSF54791">
    <property type="entry name" value="Eukaryotic type KH-domain (KH-domain type I)"/>
    <property type="match status" value="1"/>
</dbReference>
<dbReference type="CDD" id="cd22404">
    <property type="entry name" value="KH-I_MASK"/>
    <property type="match status" value="1"/>
</dbReference>
<feature type="region of interest" description="Disordered" evidence="6">
    <location>
        <begin position="927"/>
        <end position="950"/>
    </location>
</feature>
<feature type="compositionally biased region" description="Polar residues" evidence="6">
    <location>
        <begin position="939"/>
        <end position="950"/>
    </location>
</feature>
<dbReference type="Pfam" id="PF00013">
    <property type="entry name" value="KH_1"/>
    <property type="match status" value="1"/>
</dbReference>
<comment type="caution">
    <text evidence="8">The sequence shown here is derived from an EMBL/GenBank/DDBJ whole genome shotgun (WGS) entry which is preliminary data.</text>
</comment>
<feature type="compositionally biased region" description="Basic and acidic residues" evidence="6">
    <location>
        <begin position="190"/>
        <end position="199"/>
    </location>
</feature>
<keyword evidence="1" id="KW-0677">Repeat</keyword>
<dbReference type="SMART" id="SM00248">
    <property type="entry name" value="ANK"/>
    <property type="match status" value="4"/>
</dbReference>
<feature type="non-terminal residue" evidence="8">
    <location>
        <position position="1"/>
    </location>
</feature>
<evidence type="ECO:0000256" key="6">
    <source>
        <dbReference type="SAM" id="MobiDB-lite"/>
    </source>
</evidence>
<keyword evidence="2 4" id="KW-0040">ANK repeat</keyword>
<feature type="region of interest" description="Disordered" evidence="6">
    <location>
        <begin position="432"/>
        <end position="470"/>
    </location>
</feature>
<feature type="compositionally biased region" description="Pro residues" evidence="6">
    <location>
        <begin position="878"/>
        <end position="892"/>
    </location>
</feature>
<evidence type="ECO:0000313" key="9">
    <source>
        <dbReference type="Proteomes" id="UP001445076"/>
    </source>
</evidence>
<dbReference type="GO" id="GO:0010468">
    <property type="term" value="P:regulation of gene expression"/>
    <property type="evidence" value="ECO:0007669"/>
    <property type="project" value="UniProtKB-ARBA"/>
</dbReference>
<dbReference type="Pfam" id="PF12796">
    <property type="entry name" value="Ank_2"/>
    <property type="match status" value="1"/>
</dbReference>
<dbReference type="FunFam" id="1.25.40.20:FF:000012">
    <property type="entry name" value="ankyrin repeat domain-containing protein 17 isoform X1"/>
    <property type="match status" value="1"/>
</dbReference>
<reference evidence="8 9" key="1">
    <citation type="journal article" date="2024" name="BMC Genomics">
        <title>Genome assembly of redclaw crayfish (Cherax quadricarinatus) provides insights into its immune adaptation and hypoxia tolerance.</title>
        <authorList>
            <person name="Liu Z."/>
            <person name="Zheng J."/>
            <person name="Li H."/>
            <person name="Fang K."/>
            <person name="Wang S."/>
            <person name="He J."/>
            <person name="Zhou D."/>
            <person name="Weng S."/>
            <person name="Chi M."/>
            <person name="Gu Z."/>
            <person name="He J."/>
            <person name="Li F."/>
            <person name="Wang M."/>
        </authorList>
    </citation>
    <scope>NUCLEOTIDE SEQUENCE [LARGE SCALE GENOMIC DNA]</scope>
    <source>
        <strain evidence="8">ZL_2023a</strain>
    </source>
</reference>
<dbReference type="InterPro" id="IPR036612">
    <property type="entry name" value="KH_dom_type_1_sf"/>
</dbReference>
<evidence type="ECO:0000256" key="2">
    <source>
        <dbReference type="ARBA" id="ARBA00023043"/>
    </source>
</evidence>
<feature type="compositionally biased region" description="Low complexity" evidence="6">
    <location>
        <begin position="432"/>
        <end position="441"/>
    </location>
</feature>
<evidence type="ECO:0000256" key="4">
    <source>
        <dbReference type="PROSITE-ProRule" id="PRU00023"/>
    </source>
</evidence>
<dbReference type="InterPro" id="IPR004088">
    <property type="entry name" value="KH_dom_type_1"/>
</dbReference>
<dbReference type="Pfam" id="PF00023">
    <property type="entry name" value="Ank"/>
    <property type="match status" value="1"/>
</dbReference>
<dbReference type="InterPro" id="IPR002110">
    <property type="entry name" value="Ankyrin_rpt"/>
</dbReference>
<feature type="compositionally biased region" description="Basic and acidic residues" evidence="6">
    <location>
        <begin position="215"/>
        <end position="231"/>
    </location>
</feature>
<feature type="non-terminal residue" evidence="8">
    <location>
        <position position="1278"/>
    </location>
</feature>
<dbReference type="PROSITE" id="PS50297">
    <property type="entry name" value="ANK_REP_REGION"/>
    <property type="match status" value="3"/>
</dbReference>
<dbReference type="Gene3D" id="1.25.40.20">
    <property type="entry name" value="Ankyrin repeat-containing domain"/>
    <property type="match status" value="1"/>
</dbReference>
<dbReference type="InterPro" id="IPR004087">
    <property type="entry name" value="KH_dom"/>
</dbReference>
<dbReference type="PANTHER" id="PTHR23206:SF8">
    <property type="entry name" value="ANKYRIN REPEAT AND KH DOMAIN-CONTAINING 1"/>
    <property type="match status" value="1"/>
</dbReference>
<feature type="region of interest" description="Disordered" evidence="6">
    <location>
        <begin position="1150"/>
        <end position="1181"/>
    </location>
</feature>
<dbReference type="PANTHER" id="PTHR23206">
    <property type="entry name" value="MASK PROTEIN"/>
    <property type="match status" value="1"/>
</dbReference>
<dbReference type="Gene3D" id="3.30.1370.10">
    <property type="entry name" value="K Homology domain, type 1"/>
    <property type="match status" value="1"/>
</dbReference>
<dbReference type="GO" id="GO:0003723">
    <property type="term" value="F:RNA binding"/>
    <property type="evidence" value="ECO:0007669"/>
    <property type="project" value="UniProtKB-UniRule"/>
</dbReference>
<dbReference type="EMBL" id="JARKIK010000023">
    <property type="protein sequence ID" value="KAK8744127.1"/>
    <property type="molecule type" value="Genomic_DNA"/>
</dbReference>
<dbReference type="InterPro" id="IPR047373">
    <property type="entry name" value="KH-I_MASK"/>
</dbReference>
<feature type="compositionally biased region" description="Basic residues" evidence="6">
    <location>
        <begin position="201"/>
        <end position="214"/>
    </location>
</feature>
<feature type="region of interest" description="Disordered" evidence="6">
    <location>
        <begin position="189"/>
        <end position="380"/>
    </location>
</feature>
<dbReference type="GO" id="GO:0005737">
    <property type="term" value="C:cytoplasm"/>
    <property type="evidence" value="ECO:0007669"/>
    <property type="project" value="TreeGrafter"/>
</dbReference>
<dbReference type="AlphaFoldDB" id="A0AAW0XJT5"/>
<evidence type="ECO:0000256" key="5">
    <source>
        <dbReference type="PROSITE-ProRule" id="PRU00117"/>
    </source>
</evidence>
<feature type="region of interest" description="Disordered" evidence="6">
    <location>
        <begin position="633"/>
        <end position="711"/>
    </location>
</feature>
<evidence type="ECO:0000259" key="7">
    <source>
        <dbReference type="SMART" id="SM00322"/>
    </source>
</evidence>
<keyword evidence="5" id="KW-0694">RNA-binding</keyword>
<feature type="repeat" description="ANK" evidence="4">
    <location>
        <begin position="44"/>
        <end position="76"/>
    </location>
</feature>
<feature type="compositionally biased region" description="Polar residues" evidence="6">
    <location>
        <begin position="687"/>
        <end position="696"/>
    </location>
</feature>
<dbReference type="PROSITE" id="PS50084">
    <property type="entry name" value="KH_TYPE_1"/>
    <property type="match status" value="1"/>
</dbReference>
<organism evidence="8 9">
    <name type="scientific">Cherax quadricarinatus</name>
    <name type="common">Australian red claw crayfish</name>
    <dbReference type="NCBI Taxonomy" id="27406"/>
    <lineage>
        <taxon>Eukaryota</taxon>
        <taxon>Metazoa</taxon>
        <taxon>Ecdysozoa</taxon>
        <taxon>Arthropoda</taxon>
        <taxon>Crustacea</taxon>
        <taxon>Multicrustacea</taxon>
        <taxon>Malacostraca</taxon>
        <taxon>Eumalacostraca</taxon>
        <taxon>Eucarida</taxon>
        <taxon>Decapoda</taxon>
        <taxon>Pleocyemata</taxon>
        <taxon>Astacidea</taxon>
        <taxon>Parastacoidea</taxon>
        <taxon>Parastacidae</taxon>
        <taxon>Cherax</taxon>
    </lineage>
</organism>
<keyword evidence="3" id="KW-0175">Coiled coil</keyword>
<evidence type="ECO:0000256" key="1">
    <source>
        <dbReference type="ARBA" id="ARBA00022737"/>
    </source>
</evidence>
<dbReference type="PROSITE" id="PS50088">
    <property type="entry name" value="ANK_REPEAT"/>
    <property type="match status" value="3"/>
</dbReference>
<feature type="compositionally biased region" description="Polar residues" evidence="6">
    <location>
        <begin position="653"/>
        <end position="672"/>
    </location>
</feature>